<keyword evidence="1" id="KW-0472">Membrane</keyword>
<reference evidence="2 3" key="1">
    <citation type="submission" date="2021-01" db="EMBL/GenBank/DDBJ databases">
        <title>Carboxyliciviraga sp.nov., isolated from coastal sediments.</title>
        <authorList>
            <person name="Lu D."/>
            <person name="Zhang T."/>
        </authorList>
    </citation>
    <scope>NUCLEOTIDE SEQUENCE [LARGE SCALE GENOMIC DNA]</scope>
    <source>
        <strain evidence="2 3">N1Y132</strain>
    </source>
</reference>
<organism evidence="2 3">
    <name type="scientific">Carboxylicivirga marina</name>
    <dbReference type="NCBI Taxonomy" id="2800988"/>
    <lineage>
        <taxon>Bacteria</taxon>
        <taxon>Pseudomonadati</taxon>
        <taxon>Bacteroidota</taxon>
        <taxon>Bacteroidia</taxon>
        <taxon>Marinilabiliales</taxon>
        <taxon>Marinilabiliaceae</taxon>
        <taxon>Carboxylicivirga</taxon>
    </lineage>
</organism>
<dbReference type="InterPro" id="IPR012505">
    <property type="entry name" value="YbbR"/>
</dbReference>
<evidence type="ECO:0000256" key="1">
    <source>
        <dbReference type="SAM" id="Phobius"/>
    </source>
</evidence>
<protein>
    <submittedName>
        <fullName evidence="2">YbbR-like domain-containing protein</fullName>
    </submittedName>
</protein>
<dbReference type="RefSeq" id="WP_200466572.1">
    <property type="nucleotide sequence ID" value="NZ_JAENRR010000063.1"/>
</dbReference>
<keyword evidence="1" id="KW-0812">Transmembrane</keyword>
<keyword evidence="3" id="KW-1185">Reference proteome</keyword>
<dbReference type="Gene3D" id="2.170.120.40">
    <property type="entry name" value="YbbR-like domain"/>
    <property type="match status" value="1"/>
</dbReference>
<accession>A0ABS1HNT0</accession>
<comment type="caution">
    <text evidence="2">The sequence shown here is derived from an EMBL/GenBank/DDBJ whole genome shotgun (WGS) entry which is preliminary data.</text>
</comment>
<sequence>MDKAKTLFDKYLKLIKGKTKEVREDGNALIFLVFLFLAACFWVLNALQKDDYTTEVKFPVKFVNVQDDEIVSGSLKRDLTLKIKGGGFKILPYHLSQRFSAEAIDITNLRRIKVNDVNGAYLNSKEYFKLIEGKLAVGLELVNISPDTLFVPVKQKKSKMLPVRVNASVTYEEQCQLSGPISILPDSVMVSGAEEVLDSLDAIYTKALVYENLSDTITRNVLLDKGEQIELKTKRVVVTIPVEPFTEASISVPIEAINLPDDIELKSFPSAVNISYHIGLSRPLFSTLDFKASIDFSNIDLNNLPRRLKVKINDSPSEVHNMTYQPMFVEYLLERKEHN</sequence>
<proteinExistence type="predicted"/>
<dbReference type="Proteomes" id="UP000605676">
    <property type="component" value="Unassembled WGS sequence"/>
</dbReference>
<evidence type="ECO:0000313" key="2">
    <source>
        <dbReference type="EMBL" id="MBK3519354.1"/>
    </source>
</evidence>
<dbReference type="Gene3D" id="2.170.120.30">
    <property type="match status" value="1"/>
</dbReference>
<gene>
    <name evidence="2" type="ORF">JIV24_18550</name>
</gene>
<feature type="transmembrane region" description="Helical" evidence="1">
    <location>
        <begin position="26"/>
        <end position="44"/>
    </location>
</feature>
<dbReference type="PANTHER" id="PTHR37804:SF1">
    <property type="entry name" value="CDAA REGULATORY PROTEIN CDAR"/>
    <property type="match status" value="1"/>
</dbReference>
<name>A0ABS1HNT0_9BACT</name>
<dbReference type="PANTHER" id="PTHR37804">
    <property type="entry name" value="CDAA REGULATORY PROTEIN CDAR"/>
    <property type="match status" value="1"/>
</dbReference>
<keyword evidence="1" id="KW-1133">Transmembrane helix</keyword>
<dbReference type="Pfam" id="PF07949">
    <property type="entry name" value="YbbR"/>
    <property type="match status" value="1"/>
</dbReference>
<dbReference type="EMBL" id="JAENRR010000063">
    <property type="protein sequence ID" value="MBK3519354.1"/>
    <property type="molecule type" value="Genomic_DNA"/>
</dbReference>
<evidence type="ECO:0000313" key="3">
    <source>
        <dbReference type="Proteomes" id="UP000605676"/>
    </source>
</evidence>
<dbReference type="InterPro" id="IPR053154">
    <property type="entry name" value="c-di-AMP_regulator"/>
</dbReference>